<keyword evidence="2" id="KW-1133">Transmembrane helix</keyword>
<dbReference type="Proteomes" id="UP000663090">
    <property type="component" value="Chromosome"/>
</dbReference>
<evidence type="ECO:0000256" key="1">
    <source>
        <dbReference type="SAM" id="MobiDB-lite"/>
    </source>
</evidence>
<organism evidence="3 4">
    <name type="scientific">Myxococcus landrumensis</name>
    <dbReference type="NCBI Taxonomy" id="2813577"/>
    <lineage>
        <taxon>Bacteria</taxon>
        <taxon>Pseudomonadati</taxon>
        <taxon>Myxococcota</taxon>
        <taxon>Myxococcia</taxon>
        <taxon>Myxococcales</taxon>
        <taxon>Cystobacterineae</taxon>
        <taxon>Myxococcaceae</taxon>
        <taxon>Myxococcus</taxon>
    </lineage>
</organism>
<evidence type="ECO:0000256" key="2">
    <source>
        <dbReference type="SAM" id="Phobius"/>
    </source>
</evidence>
<evidence type="ECO:0000313" key="4">
    <source>
        <dbReference type="Proteomes" id="UP000663090"/>
    </source>
</evidence>
<evidence type="ECO:0000313" key="3">
    <source>
        <dbReference type="EMBL" id="QSQ15751.1"/>
    </source>
</evidence>
<feature type="transmembrane region" description="Helical" evidence="2">
    <location>
        <begin position="12"/>
        <end position="36"/>
    </location>
</feature>
<dbReference type="EMBL" id="CP071091">
    <property type="protein sequence ID" value="QSQ15751.1"/>
    <property type="molecule type" value="Genomic_DNA"/>
</dbReference>
<name>A0ABX7NEC9_9BACT</name>
<dbReference type="PANTHER" id="PTHR34219:SF3">
    <property type="entry name" value="BLL7967 PROTEIN"/>
    <property type="match status" value="1"/>
</dbReference>
<reference evidence="3 4" key="1">
    <citation type="submission" date="2021-02" db="EMBL/GenBank/DDBJ databases">
        <title>De Novo genome assembly of isolated myxobacteria.</title>
        <authorList>
            <person name="Stevens D.C."/>
        </authorList>
    </citation>
    <scope>NUCLEOTIDE SEQUENCE [LARGE SCALE GENOMIC DNA]</scope>
    <source>
        <strain evidence="3 4">SCHIC003</strain>
    </source>
</reference>
<accession>A0ABX7NEC9</accession>
<dbReference type="InterPro" id="IPR005625">
    <property type="entry name" value="PepSY-ass_TM"/>
</dbReference>
<keyword evidence="2" id="KW-0472">Membrane</keyword>
<dbReference type="PANTHER" id="PTHR34219">
    <property type="entry name" value="IRON-REGULATED INNER MEMBRANE PROTEIN-RELATED"/>
    <property type="match status" value="1"/>
</dbReference>
<proteinExistence type="predicted"/>
<feature type="transmembrane region" description="Helical" evidence="2">
    <location>
        <begin position="198"/>
        <end position="218"/>
    </location>
</feature>
<protein>
    <submittedName>
        <fullName evidence="3">PepSY domain-containing protein</fullName>
    </submittedName>
</protein>
<feature type="transmembrane region" description="Helical" evidence="2">
    <location>
        <begin position="145"/>
        <end position="166"/>
    </location>
</feature>
<gene>
    <name evidence="3" type="ORF">JY572_06730</name>
</gene>
<feature type="transmembrane region" description="Helical" evidence="2">
    <location>
        <begin position="382"/>
        <end position="403"/>
    </location>
</feature>
<sequence length="427" mass="46143">MVLPFRKTLFWIHLAVGIVTGIVVAIMSVTGVALAFQPQVIAWAESEARTVPAPSADARRLTVEELLAKVREARPDAQVSGITVYPSETASAQVALGRTAVLYVNPYSGEVLESGSKGWRSFFHLMEEWHRWLATGGDNRAMGKAITGASNAGFLFLALSGLYLWWPRNWSRKAVRSVVWFRGGLKGKARDFNWHNVMGFWMLPVLVVLTASGMVISYKWASDLVYTVTGNPVPAQGGGGVKVPVPETGAERKSVSAMVSTVQEQVPTWASITYRIPSPPKGAQGAASEQPGGPKAGDKAREPSDSKGAEANAGPAKVDAVSFSVKEKDAWPLFSSTQVAVDPFTGQVAKREGYTDLNSGRQTRSWLRFLHTGEALGWPGQLIAAIASLAGAFLVWTGFALSWRRFFPRRQQRAEVPASTGESETPA</sequence>
<dbReference type="RefSeq" id="WP_206717443.1">
    <property type="nucleotide sequence ID" value="NZ_CP071091.1"/>
</dbReference>
<keyword evidence="4" id="KW-1185">Reference proteome</keyword>
<dbReference type="Pfam" id="PF03929">
    <property type="entry name" value="PepSY_TM"/>
    <property type="match status" value="1"/>
</dbReference>
<feature type="compositionally biased region" description="Basic and acidic residues" evidence="1">
    <location>
        <begin position="296"/>
        <end position="308"/>
    </location>
</feature>
<keyword evidence="2" id="KW-0812">Transmembrane</keyword>
<feature type="region of interest" description="Disordered" evidence="1">
    <location>
        <begin position="277"/>
        <end position="313"/>
    </location>
</feature>